<proteinExistence type="inferred from homology"/>
<keyword evidence="8 11" id="KW-1133">Transmembrane helix</keyword>
<dbReference type="GO" id="GO:0006120">
    <property type="term" value="P:mitochondrial electron transport, NADH to ubiquinone"/>
    <property type="evidence" value="ECO:0007669"/>
    <property type="project" value="InterPro"/>
</dbReference>
<dbReference type="GO" id="GO:0005743">
    <property type="term" value="C:mitochondrial inner membrane"/>
    <property type="evidence" value="ECO:0007669"/>
    <property type="project" value="UniProtKB-SubCell"/>
</dbReference>
<evidence type="ECO:0000256" key="8">
    <source>
        <dbReference type="ARBA" id="ARBA00022989"/>
    </source>
</evidence>
<dbReference type="Proteomes" id="UP001165740">
    <property type="component" value="Chromosome 8"/>
</dbReference>
<evidence type="ECO:0000313" key="15">
    <source>
        <dbReference type="RefSeq" id="XP_013065932.1"/>
    </source>
</evidence>
<evidence type="ECO:0000256" key="2">
    <source>
        <dbReference type="ARBA" id="ARBA00008674"/>
    </source>
</evidence>
<evidence type="ECO:0000256" key="1">
    <source>
        <dbReference type="ARBA" id="ARBA00004298"/>
    </source>
</evidence>
<reference evidence="15" key="2">
    <citation type="submission" date="2025-04" db="UniProtKB">
        <authorList>
            <consortium name="RefSeq"/>
        </authorList>
    </citation>
    <scope>IDENTIFICATION</scope>
</reference>
<dbReference type="Proteomes" id="UP000076420">
    <property type="component" value="Unassembled WGS sequence"/>
</dbReference>
<dbReference type="PANTHER" id="PTHR13099">
    <property type="entry name" value="NADH-UBIQUINONE OXIDOREDUCTASE SUBUNIT B14.5B"/>
    <property type="match status" value="1"/>
</dbReference>
<name>A0A2C9L738_BIOGL</name>
<dbReference type="KEGG" id="bgt:106054563"/>
<evidence type="ECO:0000256" key="9">
    <source>
        <dbReference type="ARBA" id="ARBA00023128"/>
    </source>
</evidence>
<keyword evidence="4" id="KW-0679">Respiratory chain</keyword>
<keyword evidence="5 11" id="KW-0812">Transmembrane</keyword>
<comment type="subcellular location">
    <subcellularLocation>
        <location evidence="1">Mitochondrion inner membrane</location>
        <topology evidence="1">Single-pass membrane protein</topology>
        <orientation evidence="1">Matrix side</orientation>
    </subcellularLocation>
</comment>
<feature type="transmembrane region" description="Helical" evidence="11">
    <location>
        <begin position="20"/>
        <end position="39"/>
    </location>
</feature>
<evidence type="ECO:0000313" key="14">
    <source>
        <dbReference type="Proteomes" id="UP001165740"/>
    </source>
</evidence>
<gene>
    <name evidence="12" type="primary">106054563</name>
    <name evidence="15" type="synonym">LOC106054563</name>
</gene>
<keyword evidence="6" id="KW-0999">Mitochondrion inner membrane</keyword>
<keyword evidence="9" id="KW-0496">Mitochondrion</keyword>
<dbReference type="STRING" id="6526.A0A2C9L738"/>
<evidence type="ECO:0000256" key="4">
    <source>
        <dbReference type="ARBA" id="ARBA00022660"/>
    </source>
</evidence>
<evidence type="ECO:0000256" key="6">
    <source>
        <dbReference type="ARBA" id="ARBA00022792"/>
    </source>
</evidence>
<dbReference type="VEuPathDB" id="VectorBase:BGLAX_028832"/>
<evidence type="ECO:0000256" key="7">
    <source>
        <dbReference type="ARBA" id="ARBA00022982"/>
    </source>
</evidence>
<evidence type="ECO:0000313" key="13">
    <source>
        <dbReference type="Proteomes" id="UP000076420"/>
    </source>
</evidence>
<evidence type="ECO:0000256" key="10">
    <source>
        <dbReference type="ARBA" id="ARBA00023136"/>
    </source>
</evidence>
<reference evidence="12" key="1">
    <citation type="submission" date="2020-05" db="UniProtKB">
        <authorList>
            <consortium name="EnsemblMetazoa"/>
        </authorList>
    </citation>
    <scope>IDENTIFICATION</scope>
    <source>
        <strain evidence="12">BB02</strain>
    </source>
</reference>
<dbReference type="GeneID" id="106054563"/>
<dbReference type="EnsemblMetazoa" id="BGLB027801-RA">
    <property type="protein sequence ID" value="BGLB027801-PA"/>
    <property type="gene ID" value="BGLB027801"/>
</dbReference>
<keyword evidence="3" id="KW-0813">Transport</keyword>
<sequence length="110" mass="12750">MVGPEIARRLPVFDNLRITYRQVIGVFIFGAASACYNLARRIPPRSTMIRHFLVASLGLYPGKKADELLEKKRNYHVLVLEDYISRHPEDFPLATPKKYKDLLLPWTPVR</sequence>
<dbReference type="Pfam" id="PF06374">
    <property type="entry name" value="NDUF_C2"/>
    <property type="match status" value="1"/>
</dbReference>
<evidence type="ECO:0000256" key="3">
    <source>
        <dbReference type="ARBA" id="ARBA00022448"/>
    </source>
</evidence>
<keyword evidence="7" id="KW-0249">Electron transport</keyword>
<evidence type="ECO:0000313" key="12">
    <source>
        <dbReference type="EnsemblMetazoa" id="BGLB027801-PA"/>
    </source>
</evidence>
<evidence type="ECO:0000256" key="5">
    <source>
        <dbReference type="ARBA" id="ARBA00022692"/>
    </source>
</evidence>
<dbReference type="PANTHER" id="PTHR13099:SF0">
    <property type="entry name" value="NADH DEHYDROGENASE [UBIQUINONE] 1 SUBUNIT C2-RELATED"/>
    <property type="match status" value="1"/>
</dbReference>
<dbReference type="InterPro" id="IPR009423">
    <property type="entry name" value="NDUC2"/>
</dbReference>
<comment type="similarity">
    <text evidence="2">Belongs to the complex I NDUFC2 subunit family.</text>
</comment>
<keyword evidence="14" id="KW-1185">Reference proteome</keyword>
<keyword evidence="10 11" id="KW-0472">Membrane</keyword>
<dbReference type="RefSeq" id="XP_013065932.1">
    <property type="nucleotide sequence ID" value="XM_013210478.2"/>
</dbReference>
<dbReference type="OrthoDB" id="6329847at2759"/>
<dbReference type="VEuPathDB" id="VectorBase:BGLB027801"/>
<evidence type="ECO:0000256" key="11">
    <source>
        <dbReference type="SAM" id="Phobius"/>
    </source>
</evidence>
<accession>A0A2C9L738</accession>
<dbReference type="AlphaFoldDB" id="A0A2C9L738"/>
<organism evidence="12 13">
    <name type="scientific">Biomphalaria glabrata</name>
    <name type="common">Bloodfluke planorb</name>
    <name type="synonym">Freshwater snail</name>
    <dbReference type="NCBI Taxonomy" id="6526"/>
    <lineage>
        <taxon>Eukaryota</taxon>
        <taxon>Metazoa</taxon>
        <taxon>Spiralia</taxon>
        <taxon>Lophotrochozoa</taxon>
        <taxon>Mollusca</taxon>
        <taxon>Gastropoda</taxon>
        <taxon>Heterobranchia</taxon>
        <taxon>Euthyneura</taxon>
        <taxon>Panpulmonata</taxon>
        <taxon>Hygrophila</taxon>
        <taxon>Lymnaeoidea</taxon>
        <taxon>Planorbidae</taxon>
        <taxon>Biomphalaria</taxon>
    </lineage>
</organism>
<protein>
    <submittedName>
        <fullName evidence="15">Uncharacterized protein LOC106054563</fullName>
    </submittedName>
</protein>